<name>A0A1H8K9P0_9ACTN</name>
<protein>
    <submittedName>
        <fullName evidence="1">Uncharacterized protein</fullName>
    </submittedName>
</protein>
<sequence length="68" mass="7174">MCSPFDKRVNALAAYASLAAEAGVLAARWRTLQADLASVDARITAVSEALRRLHHDGAESGHSEGDVP</sequence>
<reference evidence="1 2" key="1">
    <citation type="submission" date="2016-10" db="EMBL/GenBank/DDBJ databases">
        <authorList>
            <person name="de Groot N.N."/>
        </authorList>
    </citation>
    <scope>NUCLEOTIDE SEQUENCE [LARGE SCALE GENOMIC DNA]</scope>
    <source>
        <strain evidence="1 2">CGMCC 4.2026</strain>
    </source>
</reference>
<organism evidence="1 2">
    <name type="scientific">Actinacidiphila rubida</name>
    <dbReference type="NCBI Taxonomy" id="310780"/>
    <lineage>
        <taxon>Bacteria</taxon>
        <taxon>Bacillati</taxon>
        <taxon>Actinomycetota</taxon>
        <taxon>Actinomycetes</taxon>
        <taxon>Kitasatosporales</taxon>
        <taxon>Streptomycetaceae</taxon>
        <taxon>Actinacidiphila</taxon>
    </lineage>
</organism>
<keyword evidence="2" id="KW-1185">Reference proteome</keyword>
<dbReference type="AlphaFoldDB" id="A0A1H8K9P0"/>
<evidence type="ECO:0000313" key="2">
    <source>
        <dbReference type="Proteomes" id="UP000181951"/>
    </source>
</evidence>
<dbReference type="Proteomes" id="UP000181951">
    <property type="component" value="Unassembled WGS sequence"/>
</dbReference>
<proteinExistence type="predicted"/>
<dbReference type="EMBL" id="FODD01000012">
    <property type="protein sequence ID" value="SEN89216.1"/>
    <property type="molecule type" value="Genomic_DNA"/>
</dbReference>
<gene>
    <name evidence="1" type="ORF">SAMN05216267_101253</name>
</gene>
<accession>A0A1H8K9P0</accession>
<evidence type="ECO:0000313" key="1">
    <source>
        <dbReference type="EMBL" id="SEN89216.1"/>
    </source>
</evidence>
<dbReference type="RefSeq" id="WP_069463692.1">
    <property type="nucleotide sequence ID" value="NZ_FODD01000012.1"/>
</dbReference>